<name>A0A0F6AI28_9GAMM</name>
<evidence type="ECO:0000313" key="2">
    <source>
        <dbReference type="EMBL" id="KKE85436.1"/>
    </source>
</evidence>
<dbReference type="Proteomes" id="UP000033434">
    <property type="component" value="Unassembled WGS sequence"/>
</dbReference>
<reference evidence="2 3" key="1">
    <citation type="journal article" date="2015" name="BMC Genomics">
        <title>Genome mining reveals unlocked bioactive potential of marine Gram-negative bacteria.</title>
        <authorList>
            <person name="Machado H."/>
            <person name="Sonnenschein E.C."/>
            <person name="Melchiorsen J."/>
            <person name="Gram L."/>
        </authorList>
    </citation>
    <scope>NUCLEOTIDE SEQUENCE [LARGE SCALE GENOMIC DNA]</scope>
    <source>
        <strain evidence="2 3">S4054</strain>
    </source>
</reference>
<feature type="compositionally biased region" description="Polar residues" evidence="1">
    <location>
        <begin position="1"/>
        <end position="18"/>
    </location>
</feature>
<sequence>MLKLNDSTLQIQPSPTNQKGEDVNYYRDTLLPMMREGKWEEIQQYNVIQLPQKCIKFSSDKWDLRLLDKENPTVLLFTFNGKVLPNRLRNEVKAVVLAKMFTGRKTITLGSIRAWLDYLKALMIEMPKLGLESFSQLTDEKLKDIVELNPNAFNSPSKACAVNALIEYYEALPFHIHFSHQTTKKLGVESKKQEQHLAIPPRIYTALLTHFSKEVNDLMPHLEQIQNEISRMFDIKAKFKSYLLQQFRCGNILNPFNDKATLDKIKAKFEQEECCLIDDLEEEKHSPGRWMQIIDEMKPNLHSFSSYPKNATWSYEPFQVGERRFNTIGGFKKFLNESDTKSKALCLLLSGMRIDELNSMHPIYGAQSYTYNGQTIFLFTTRQSKITQGQQTEEDIFVTNQTGHNAFRLLTTIHHPYLNQICDDDKVSYFASIRTDSYLKTVAKSQWAKSLSRKVNKWIEDNVGNLISTEDESFLRISNPSNTGIEAGATFKFTNHQTRRSFAFYMIGLELMAYPQLKKQLSHLSSAMTRHYANNASYWGALRTEIQQERVYQKSQLLTNVYERLAKGGNIAGGKGKTLKKLAGSKNYFESGHGDRRLNPDYWAKLIKDGKEHIHAIAPGMYCTNAQCDMRINVAMDECVDCEFDFIMDGLYAEGKRLAAHRNLAVLDEMNDLNHNVA</sequence>
<organism evidence="2 3">
    <name type="scientific">Pseudoalteromonas luteoviolacea S4054</name>
    <dbReference type="NCBI Taxonomy" id="1129367"/>
    <lineage>
        <taxon>Bacteria</taxon>
        <taxon>Pseudomonadati</taxon>
        <taxon>Pseudomonadota</taxon>
        <taxon>Gammaproteobacteria</taxon>
        <taxon>Alteromonadales</taxon>
        <taxon>Pseudoalteromonadaceae</taxon>
        <taxon>Pseudoalteromonas</taxon>
    </lineage>
</organism>
<evidence type="ECO:0000256" key="1">
    <source>
        <dbReference type="SAM" id="MobiDB-lite"/>
    </source>
</evidence>
<evidence type="ECO:0000313" key="3">
    <source>
        <dbReference type="Proteomes" id="UP000033434"/>
    </source>
</evidence>
<dbReference type="AlphaFoldDB" id="A0A0F6AI28"/>
<evidence type="ECO:0008006" key="4">
    <source>
        <dbReference type="Google" id="ProtNLM"/>
    </source>
</evidence>
<protein>
    <recommendedName>
        <fullName evidence="4">Integrase</fullName>
    </recommendedName>
</protein>
<dbReference type="RefSeq" id="WP_046354510.1">
    <property type="nucleotide sequence ID" value="NZ_AUXW01000057.1"/>
</dbReference>
<comment type="caution">
    <text evidence="2">The sequence shown here is derived from an EMBL/GenBank/DDBJ whole genome shotgun (WGS) entry which is preliminary data.</text>
</comment>
<gene>
    <name evidence="2" type="ORF">N479_05380</name>
</gene>
<dbReference type="PATRIC" id="fig|1129367.4.peg.666"/>
<dbReference type="EMBL" id="AUXW01000057">
    <property type="protein sequence ID" value="KKE85436.1"/>
    <property type="molecule type" value="Genomic_DNA"/>
</dbReference>
<feature type="region of interest" description="Disordered" evidence="1">
    <location>
        <begin position="1"/>
        <end position="20"/>
    </location>
</feature>
<accession>A0A0F6AI28</accession>
<proteinExistence type="predicted"/>